<organism evidence="5 6">
    <name type="scientific">Candidula unifasciata</name>
    <dbReference type="NCBI Taxonomy" id="100452"/>
    <lineage>
        <taxon>Eukaryota</taxon>
        <taxon>Metazoa</taxon>
        <taxon>Spiralia</taxon>
        <taxon>Lophotrochozoa</taxon>
        <taxon>Mollusca</taxon>
        <taxon>Gastropoda</taxon>
        <taxon>Heterobranchia</taxon>
        <taxon>Euthyneura</taxon>
        <taxon>Panpulmonata</taxon>
        <taxon>Eupulmonata</taxon>
        <taxon>Stylommatophora</taxon>
        <taxon>Helicina</taxon>
        <taxon>Helicoidea</taxon>
        <taxon>Geomitridae</taxon>
        <taxon>Candidula</taxon>
    </lineage>
</organism>
<dbReference type="Pfam" id="PF08241">
    <property type="entry name" value="Methyltransf_11"/>
    <property type="match status" value="1"/>
</dbReference>
<keyword evidence="3" id="KW-0808">Transferase</keyword>
<sequence>MLLCYRSRNILPRFLRFIPQQQIIMSKYSTETLFTDSQQADCYAKFRPQYTDQVFQRIIDFCKTGCSDFDLAVDVGCGSGQSTVPLARYFRKVIGVDVSEQQILNAPTNIPNVTFKVSSAEDLGFVKAASTDLVTIAQAFHWVNEDKFFADVSRILKPGGSLVVYGYGICELLPKEADGVFQHYYADVLGQYWAEGRQMVEEKYATVRLPFPGWIRDDSLVIEKQCSVADFIGYMGSWSAIIQYNKVNPDDNLLKQVEQRLQAVCNSDTESVESKLTVVWPVFMLMGHKPK</sequence>
<evidence type="ECO:0000256" key="3">
    <source>
        <dbReference type="ARBA" id="ARBA00022679"/>
    </source>
</evidence>
<name>A0A8S3Z4N3_9EUPU</name>
<accession>A0A8S3Z4N3</accession>
<evidence type="ECO:0000256" key="1">
    <source>
        <dbReference type="ARBA" id="ARBA00008361"/>
    </source>
</evidence>
<keyword evidence="6" id="KW-1185">Reference proteome</keyword>
<protein>
    <recommendedName>
        <fullName evidence="4">Methyltransferase type 11 domain-containing protein</fullName>
    </recommendedName>
</protein>
<dbReference type="GO" id="GO:0008757">
    <property type="term" value="F:S-adenosylmethionine-dependent methyltransferase activity"/>
    <property type="evidence" value="ECO:0007669"/>
    <property type="project" value="InterPro"/>
</dbReference>
<dbReference type="OrthoDB" id="506498at2759"/>
<dbReference type="InterPro" id="IPR051052">
    <property type="entry name" value="Diverse_substrate_MTase"/>
</dbReference>
<dbReference type="CDD" id="cd02440">
    <property type="entry name" value="AdoMet_MTases"/>
    <property type="match status" value="1"/>
</dbReference>
<dbReference type="SUPFAM" id="SSF53335">
    <property type="entry name" value="S-adenosyl-L-methionine-dependent methyltransferases"/>
    <property type="match status" value="1"/>
</dbReference>
<dbReference type="InterPro" id="IPR013216">
    <property type="entry name" value="Methyltransf_11"/>
</dbReference>
<dbReference type="AlphaFoldDB" id="A0A8S3Z4N3"/>
<proteinExistence type="inferred from homology"/>
<comment type="similarity">
    <text evidence="1">Belongs to the methyltransferase superfamily.</text>
</comment>
<dbReference type="PANTHER" id="PTHR44942">
    <property type="entry name" value="METHYLTRANSF_11 DOMAIN-CONTAINING PROTEIN"/>
    <property type="match status" value="1"/>
</dbReference>
<reference evidence="5" key="1">
    <citation type="submission" date="2021-04" db="EMBL/GenBank/DDBJ databases">
        <authorList>
            <consortium name="Molecular Ecology Group"/>
        </authorList>
    </citation>
    <scope>NUCLEOTIDE SEQUENCE</scope>
</reference>
<evidence type="ECO:0000313" key="5">
    <source>
        <dbReference type="EMBL" id="CAG5124463.1"/>
    </source>
</evidence>
<evidence type="ECO:0000256" key="2">
    <source>
        <dbReference type="ARBA" id="ARBA00022603"/>
    </source>
</evidence>
<dbReference type="EMBL" id="CAJHNH020001779">
    <property type="protein sequence ID" value="CAG5124463.1"/>
    <property type="molecule type" value="Genomic_DNA"/>
</dbReference>
<evidence type="ECO:0000259" key="4">
    <source>
        <dbReference type="Pfam" id="PF08241"/>
    </source>
</evidence>
<evidence type="ECO:0000313" key="6">
    <source>
        <dbReference type="Proteomes" id="UP000678393"/>
    </source>
</evidence>
<feature type="domain" description="Methyltransferase type 11" evidence="4">
    <location>
        <begin position="73"/>
        <end position="164"/>
    </location>
</feature>
<dbReference type="InterPro" id="IPR029063">
    <property type="entry name" value="SAM-dependent_MTases_sf"/>
</dbReference>
<keyword evidence="2" id="KW-0489">Methyltransferase</keyword>
<dbReference type="PANTHER" id="PTHR44942:SF4">
    <property type="entry name" value="METHYLTRANSFERASE TYPE 11 DOMAIN-CONTAINING PROTEIN"/>
    <property type="match status" value="1"/>
</dbReference>
<dbReference type="GO" id="GO:0032259">
    <property type="term" value="P:methylation"/>
    <property type="evidence" value="ECO:0007669"/>
    <property type="project" value="UniProtKB-KW"/>
</dbReference>
<dbReference type="Gene3D" id="3.40.50.150">
    <property type="entry name" value="Vaccinia Virus protein VP39"/>
    <property type="match status" value="1"/>
</dbReference>
<gene>
    <name evidence="5" type="ORF">CUNI_LOCUS10021</name>
</gene>
<comment type="caution">
    <text evidence="5">The sequence shown here is derived from an EMBL/GenBank/DDBJ whole genome shotgun (WGS) entry which is preliminary data.</text>
</comment>
<dbReference type="Proteomes" id="UP000678393">
    <property type="component" value="Unassembled WGS sequence"/>
</dbReference>